<accession>A0AAU6P509</accession>
<dbReference type="InterPro" id="IPR015943">
    <property type="entry name" value="WD40/YVTN_repeat-like_dom_sf"/>
</dbReference>
<dbReference type="EMBL" id="CP136924">
    <property type="protein sequence ID" value="WXA02214.1"/>
    <property type="molecule type" value="Genomic_DNA"/>
</dbReference>
<evidence type="ECO:0000313" key="1">
    <source>
        <dbReference type="EMBL" id="WXA02214.1"/>
    </source>
</evidence>
<gene>
    <name evidence="2" type="ORF">R3L15_10890</name>
    <name evidence="1" type="ORF">R3L16_10700</name>
</gene>
<protein>
    <submittedName>
        <fullName evidence="2">Uncharacterized protein</fullName>
    </submittedName>
</protein>
<sequence>MQKFIILSLFLSSYMFSQENINTKSIDTIDIQENTSWINIDNFETTYIIKENTFYKLTEQEHFNYSNYQLGKPSTVNIFNPLKINLFYEDFNTLIILDNRLAEIFKIDFNTTLPYKNVLCVSTGNDNSVWLFNTDTQTLELYDFKKNIIKAKSQPLAEQPISMTSNFNFCWLLTPNYIYKYNYFGSLIYKIKNNAFESISQFNERLYLAKQNKVYLYDEENSNYRKVDTSNLLIKQFFVNHETLYIYTGKTLNKLHLKL</sequence>
<dbReference type="Gene3D" id="2.130.10.10">
    <property type="entry name" value="YVTN repeat-like/Quinoprotein amine dehydrogenase"/>
    <property type="match status" value="1"/>
</dbReference>
<dbReference type="KEGG" id="mcaa:R3L15_10890"/>
<reference evidence="2 3" key="1">
    <citation type="submission" date="2023-10" db="EMBL/GenBank/DDBJ databases">
        <title>Culture-based analysis of two novel bacteria associated with mangrove crab gills.</title>
        <authorList>
            <person name="Yang X."/>
            <person name="Garuglieri E."/>
            <person name="Van Goethem M.W."/>
            <person name="Fusi M."/>
            <person name="Marasco R."/>
            <person name="Daffonchio D.G."/>
        </authorList>
    </citation>
    <scope>NUCLEOTIDE SEQUENCE</scope>
    <source>
        <strain evidence="2">UG2-1</strain>
        <strain evidence="1">UG2-2</strain>
        <strain evidence="3">UG2_2</strain>
    </source>
</reference>
<evidence type="ECO:0000313" key="2">
    <source>
        <dbReference type="EMBL" id="WXA12625.1"/>
    </source>
</evidence>
<organism evidence="2">
    <name type="scientific">Mangrovimonas cancribranchiae</name>
    <dbReference type="NCBI Taxonomy" id="3080055"/>
    <lineage>
        <taxon>Bacteria</taxon>
        <taxon>Pseudomonadati</taxon>
        <taxon>Bacteroidota</taxon>
        <taxon>Flavobacteriia</taxon>
        <taxon>Flavobacteriales</taxon>
        <taxon>Flavobacteriaceae</taxon>
        <taxon>Mangrovimonas</taxon>
    </lineage>
</organism>
<dbReference type="RefSeq" id="WP_338731679.1">
    <property type="nucleotide sequence ID" value="NZ_CP136924.1"/>
</dbReference>
<proteinExistence type="predicted"/>
<dbReference type="Proteomes" id="UP001368318">
    <property type="component" value="Chromosome"/>
</dbReference>
<dbReference type="EMBL" id="CP136925">
    <property type="protein sequence ID" value="WXA12625.1"/>
    <property type="molecule type" value="Genomic_DNA"/>
</dbReference>
<dbReference type="AlphaFoldDB" id="A0AAU6P509"/>
<keyword evidence="3" id="KW-1185">Reference proteome</keyword>
<name>A0AAU6P509_9FLAO</name>
<evidence type="ECO:0000313" key="3">
    <source>
        <dbReference type="Proteomes" id="UP001368318"/>
    </source>
</evidence>